<dbReference type="Pfam" id="PF17236">
    <property type="entry name" value="SU10_MCP"/>
    <property type="match status" value="1"/>
</dbReference>
<dbReference type="EMBL" id="MT144014">
    <property type="protein sequence ID" value="QJA46555.1"/>
    <property type="molecule type" value="Genomic_DNA"/>
</dbReference>
<dbReference type="InterPro" id="IPR035198">
    <property type="entry name" value="SU10_MCP"/>
</dbReference>
<sequence>MSSSIVDNFEILSSFDVGTRSATAGNKEDLLDAITIVSPTETPFLSSLAKTVARGTIHEWLLDRLASRGNPDNGNTDVQVVPESYDASFTTPAVRKRLLNYTHILRKTVDVSDTQRAVNTAGIEDEYVYQLRKALIELATDIEFALVHSHLQAQSIVGNIGGTPADGRKMEGILYYLEPDPAGVTTDYLNSDMEGTITEAGSPIARLTETIVNDHNQAAWDKGVLFKTMYCNKVQKREVSTFTGNSNTRFNIGLDNQTLINSIDIYQGDFGVQAVVLDRDIPTREVLTLDEDYWKIAVLRPILAVELARTGNSTRAMIEAELTLEALAPATGGKIIWCSNKYGATS</sequence>
<accession>A0A6H1ZH06</accession>
<organism evidence="1">
    <name type="scientific">viral metagenome</name>
    <dbReference type="NCBI Taxonomy" id="1070528"/>
    <lineage>
        <taxon>unclassified sequences</taxon>
        <taxon>metagenomes</taxon>
        <taxon>organismal metagenomes</taxon>
    </lineage>
</organism>
<protein>
    <submittedName>
        <fullName evidence="1">Putative capsid protein</fullName>
    </submittedName>
</protein>
<gene>
    <name evidence="1" type="ORF">TM448A00447_0032</name>
</gene>
<evidence type="ECO:0000313" key="1">
    <source>
        <dbReference type="EMBL" id="QJA46555.1"/>
    </source>
</evidence>
<proteinExistence type="predicted"/>
<reference evidence="1" key="1">
    <citation type="submission" date="2020-03" db="EMBL/GenBank/DDBJ databases">
        <title>The deep terrestrial virosphere.</title>
        <authorList>
            <person name="Holmfeldt K."/>
            <person name="Nilsson E."/>
            <person name="Simone D."/>
            <person name="Lopez-Fernandez M."/>
            <person name="Wu X."/>
            <person name="de Brujin I."/>
            <person name="Lundin D."/>
            <person name="Andersson A."/>
            <person name="Bertilsson S."/>
            <person name="Dopson M."/>
        </authorList>
    </citation>
    <scope>NUCLEOTIDE SEQUENCE</scope>
    <source>
        <strain evidence="1">TM448A00447</strain>
    </source>
</reference>
<dbReference type="AlphaFoldDB" id="A0A6H1ZH06"/>
<name>A0A6H1ZH06_9ZZZZ</name>